<reference evidence="3 4" key="1">
    <citation type="submission" date="2019-02" db="EMBL/GenBank/DDBJ databases">
        <title>Deep-cultivation of Planctomycetes and their phenomic and genomic characterization uncovers novel biology.</title>
        <authorList>
            <person name="Wiegand S."/>
            <person name="Jogler M."/>
            <person name="Boedeker C."/>
            <person name="Pinto D."/>
            <person name="Vollmers J."/>
            <person name="Rivas-Marin E."/>
            <person name="Kohn T."/>
            <person name="Peeters S.H."/>
            <person name="Heuer A."/>
            <person name="Rast P."/>
            <person name="Oberbeckmann S."/>
            <person name="Bunk B."/>
            <person name="Jeske O."/>
            <person name="Meyerdierks A."/>
            <person name="Storesund J.E."/>
            <person name="Kallscheuer N."/>
            <person name="Luecker S."/>
            <person name="Lage O.M."/>
            <person name="Pohl T."/>
            <person name="Merkel B.J."/>
            <person name="Hornburger P."/>
            <person name="Mueller R.-W."/>
            <person name="Bruemmer F."/>
            <person name="Labrenz M."/>
            <person name="Spormann A.M."/>
            <person name="Op den Camp H."/>
            <person name="Overmann J."/>
            <person name="Amann R."/>
            <person name="Jetten M.S.M."/>
            <person name="Mascher T."/>
            <person name="Medema M.H."/>
            <person name="Devos D.P."/>
            <person name="Kaster A.-K."/>
            <person name="Ovreas L."/>
            <person name="Rohde M."/>
            <person name="Galperin M.Y."/>
            <person name="Jogler C."/>
        </authorList>
    </citation>
    <scope>NUCLEOTIDE SEQUENCE [LARGE SCALE GENOMIC DNA]</scope>
    <source>
        <strain evidence="3 4">Mal52</strain>
    </source>
</reference>
<proteinExistence type="inferred from homology"/>
<dbReference type="NCBIfam" id="TIGR01420">
    <property type="entry name" value="pilT_fam"/>
    <property type="match status" value="1"/>
</dbReference>
<dbReference type="PANTHER" id="PTHR30486">
    <property type="entry name" value="TWITCHING MOTILITY PROTEIN PILT"/>
    <property type="match status" value="1"/>
</dbReference>
<evidence type="ECO:0000259" key="2">
    <source>
        <dbReference type="PROSITE" id="PS00662"/>
    </source>
</evidence>
<dbReference type="Proteomes" id="UP000319383">
    <property type="component" value="Chromosome"/>
</dbReference>
<dbReference type="PROSITE" id="PS00662">
    <property type="entry name" value="T2SP_E"/>
    <property type="match status" value="1"/>
</dbReference>
<dbReference type="RefSeq" id="WP_145379562.1">
    <property type="nucleotide sequence ID" value="NZ_CP036276.1"/>
</dbReference>
<dbReference type="EMBL" id="CP036276">
    <property type="protein sequence ID" value="QDU46978.1"/>
    <property type="molecule type" value="Genomic_DNA"/>
</dbReference>
<dbReference type="SUPFAM" id="SSF52540">
    <property type="entry name" value="P-loop containing nucleoside triphosphate hydrolases"/>
    <property type="match status" value="1"/>
</dbReference>
<comment type="similarity">
    <text evidence="1">Belongs to the GSP E family.</text>
</comment>
<dbReference type="SMART" id="SM00382">
    <property type="entry name" value="AAA"/>
    <property type="match status" value="1"/>
</dbReference>
<dbReference type="InterPro" id="IPR006321">
    <property type="entry name" value="PilT/PilU"/>
</dbReference>
<name>A0A517ZX06_9PLAN</name>
<dbReference type="InterPro" id="IPR003593">
    <property type="entry name" value="AAA+_ATPase"/>
</dbReference>
<sequence length="365" mass="40135">MIEPHLPQQSETTAVIRDALAAAVQQGASDLHVVVGHPLTLRLNGRLQELPGPVLTDGIVAPALRDLCPPERWQLFQAEHNLDFALELDINGQPGRFRVNYFVNGEHSGGCFRVIPAAIPSFQWAGFPVEVADRLTQIRNGLVLFSGVTGAGKTTSLAMIINLLMQGSGLRIITVEEPIEYVFPMRSGSLITQREVGRDVQSFADGLKYGLRQDPDVILVGEIRDKQTAQMALSAAETGHLVFSTLHTRDAKGAISRYTDFFPQNVQNEIRGQLSQSLQAVICQHLLPSFDGEKRELALEILYRNSPIASAIRSGKTDSIDRNILTGRADGMITFDESIKRLLQAGKIDRETAERFVTDTGMLAR</sequence>
<dbReference type="PANTHER" id="PTHR30486:SF6">
    <property type="entry name" value="TYPE IV PILUS RETRACTATION ATPASE PILT"/>
    <property type="match status" value="1"/>
</dbReference>
<protein>
    <submittedName>
        <fullName evidence="3">Twitching mobility protein</fullName>
    </submittedName>
</protein>
<dbReference type="Pfam" id="PF00437">
    <property type="entry name" value="T2SSE"/>
    <property type="match status" value="1"/>
</dbReference>
<evidence type="ECO:0000313" key="4">
    <source>
        <dbReference type="Proteomes" id="UP000319383"/>
    </source>
</evidence>
<dbReference type="KEGG" id="sdyn:Mal52_55060"/>
<dbReference type="GO" id="GO:0016887">
    <property type="term" value="F:ATP hydrolysis activity"/>
    <property type="evidence" value="ECO:0007669"/>
    <property type="project" value="InterPro"/>
</dbReference>
<dbReference type="Gene3D" id="3.40.50.300">
    <property type="entry name" value="P-loop containing nucleotide triphosphate hydrolases"/>
    <property type="match status" value="1"/>
</dbReference>
<dbReference type="Gene3D" id="3.30.450.90">
    <property type="match status" value="1"/>
</dbReference>
<accession>A0A517ZX06</accession>
<dbReference type="GO" id="GO:0005524">
    <property type="term" value="F:ATP binding"/>
    <property type="evidence" value="ECO:0007669"/>
    <property type="project" value="InterPro"/>
</dbReference>
<dbReference type="InterPro" id="IPR001482">
    <property type="entry name" value="T2SS/T4SS_dom"/>
</dbReference>
<evidence type="ECO:0000313" key="3">
    <source>
        <dbReference type="EMBL" id="QDU46978.1"/>
    </source>
</evidence>
<keyword evidence="4" id="KW-1185">Reference proteome</keyword>
<feature type="domain" description="Bacterial type II secretion system protein E" evidence="2">
    <location>
        <begin position="211"/>
        <end position="225"/>
    </location>
</feature>
<gene>
    <name evidence="3" type="primary">pilT_3</name>
    <name evidence="3" type="ORF">Mal52_55060</name>
</gene>
<evidence type="ECO:0000256" key="1">
    <source>
        <dbReference type="ARBA" id="ARBA00006611"/>
    </source>
</evidence>
<dbReference type="InterPro" id="IPR050921">
    <property type="entry name" value="T4SS_GSP_E_ATPase"/>
</dbReference>
<dbReference type="InterPro" id="IPR027417">
    <property type="entry name" value="P-loop_NTPase"/>
</dbReference>
<organism evidence="3 4">
    <name type="scientific">Symmachiella dynata</name>
    <dbReference type="NCBI Taxonomy" id="2527995"/>
    <lineage>
        <taxon>Bacteria</taxon>
        <taxon>Pseudomonadati</taxon>
        <taxon>Planctomycetota</taxon>
        <taxon>Planctomycetia</taxon>
        <taxon>Planctomycetales</taxon>
        <taxon>Planctomycetaceae</taxon>
        <taxon>Symmachiella</taxon>
    </lineage>
</organism>
<dbReference type="AlphaFoldDB" id="A0A517ZX06"/>